<reference evidence="2 3" key="1">
    <citation type="journal article" date="2020" name="Pathogens">
        <title>First Whole Genome Sequence of Anaplasma platys, an Obligate Intracellular Rickettsial Pathogen of Dogs.</title>
        <authorList>
            <person name="Llanes A."/>
            <person name="Rajeev S."/>
        </authorList>
    </citation>
    <scope>NUCLEOTIDE SEQUENCE [LARGE SCALE GENOMIC DNA]</scope>
    <source>
        <strain evidence="2 3">S3</strain>
    </source>
</reference>
<dbReference type="AlphaFoldDB" id="A0A858PY27"/>
<dbReference type="Proteomes" id="UP000500930">
    <property type="component" value="Chromosome"/>
</dbReference>
<accession>A0A858PY27</accession>
<evidence type="ECO:0000256" key="1">
    <source>
        <dbReference type="SAM" id="Phobius"/>
    </source>
</evidence>
<proteinExistence type="predicted"/>
<gene>
    <name evidence="2" type="ORF">ANPL_02175</name>
</gene>
<protein>
    <submittedName>
        <fullName evidence="2">Uncharacterized protein</fullName>
    </submittedName>
</protein>
<organism evidence="2 3">
    <name type="scientific">Anaplasma platys</name>
    <dbReference type="NCBI Taxonomy" id="949"/>
    <lineage>
        <taxon>Bacteria</taxon>
        <taxon>Pseudomonadati</taxon>
        <taxon>Pseudomonadota</taxon>
        <taxon>Alphaproteobacteria</taxon>
        <taxon>Rickettsiales</taxon>
        <taxon>Anaplasmataceae</taxon>
        <taxon>Anaplasma</taxon>
    </lineage>
</organism>
<sequence length="91" mass="10320">MIATVFFDSRELVFDACTRGLLCVGRVFFAIVALVYVMVKELRLSWRQKRLLHQTSASDDSGAMLRCTTFPFNRPTSFTTRFQPGGHGLKT</sequence>
<dbReference type="EMBL" id="CP046391">
    <property type="protein sequence ID" value="QJC27516.1"/>
    <property type="molecule type" value="Genomic_DNA"/>
</dbReference>
<keyword evidence="1" id="KW-1133">Transmembrane helix</keyword>
<evidence type="ECO:0000313" key="2">
    <source>
        <dbReference type="EMBL" id="QJC27516.1"/>
    </source>
</evidence>
<dbReference type="KEGG" id="aplt:ANPL_02175"/>
<keyword evidence="1" id="KW-0472">Membrane</keyword>
<name>A0A858PY27_9RICK</name>
<keyword evidence="3" id="KW-1185">Reference proteome</keyword>
<keyword evidence="1" id="KW-0812">Transmembrane</keyword>
<feature type="transmembrane region" description="Helical" evidence="1">
    <location>
        <begin position="19"/>
        <end position="39"/>
    </location>
</feature>
<evidence type="ECO:0000313" key="3">
    <source>
        <dbReference type="Proteomes" id="UP000500930"/>
    </source>
</evidence>